<dbReference type="EMBL" id="SNRW01018525">
    <property type="protein sequence ID" value="KAA6367256.1"/>
    <property type="molecule type" value="Genomic_DNA"/>
</dbReference>
<dbReference type="AlphaFoldDB" id="A0A5J4U8N8"/>
<protein>
    <recommendedName>
        <fullName evidence="3">B30.2/SPRY domain-containing protein</fullName>
    </recommendedName>
</protein>
<accession>A0A5J4U8N8</accession>
<sequence length="95" mass="10742">YTGFNGYVYFKGNGTSGNKGFMDGQLLSMELNCNAGTLHFFVDSKQQRVFVRGINEPVKFFFELWQKGSSFAITPVKCLDFPTVKTLPKSEAVQW</sequence>
<feature type="non-terminal residue" evidence="1">
    <location>
        <position position="1"/>
    </location>
</feature>
<proteinExistence type="predicted"/>
<organism evidence="1 2">
    <name type="scientific">Streblomastix strix</name>
    <dbReference type="NCBI Taxonomy" id="222440"/>
    <lineage>
        <taxon>Eukaryota</taxon>
        <taxon>Metamonada</taxon>
        <taxon>Preaxostyla</taxon>
        <taxon>Oxymonadida</taxon>
        <taxon>Streblomastigidae</taxon>
        <taxon>Streblomastix</taxon>
    </lineage>
</organism>
<dbReference type="Proteomes" id="UP000324800">
    <property type="component" value="Unassembled WGS sequence"/>
</dbReference>
<reference evidence="1 2" key="1">
    <citation type="submission" date="2019-03" db="EMBL/GenBank/DDBJ databases">
        <title>Single cell metagenomics reveals metabolic interactions within the superorganism composed of flagellate Streblomastix strix and complex community of Bacteroidetes bacteria on its surface.</title>
        <authorList>
            <person name="Treitli S.C."/>
            <person name="Kolisko M."/>
            <person name="Husnik F."/>
            <person name="Keeling P."/>
            <person name="Hampl V."/>
        </authorList>
    </citation>
    <scope>NUCLEOTIDE SEQUENCE [LARGE SCALE GENOMIC DNA]</scope>
    <source>
        <strain evidence="1">ST1C</strain>
    </source>
</reference>
<gene>
    <name evidence="1" type="ORF">EZS28_037217</name>
</gene>
<evidence type="ECO:0008006" key="3">
    <source>
        <dbReference type="Google" id="ProtNLM"/>
    </source>
</evidence>
<comment type="caution">
    <text evidence="1">The sequence shown here is derived from an EMBL/GenBank/DDBJ whole genome shotgun (WGS) entry which is preliminary data.</text>
</comment>
<evidence type="ECO:0000313" key="1">
    <source>
        <dbReference type="EMBL" id="KAA6367256.1"/>
    </source>
</evidence>
<evidence type="ECO:0000313" key="2">
    <source>
        <dbReference type="Proteomes" id="UP000324800"/>
    </source>
</evidence>
<name>A0A5J4U8N8_9EUKA</name>